<gene>
    <name evidence="1" type="ORF">RRG08_015519</name>
</gene>
<name>A0AAE0YJN6_9GAST</name>
<accession>A0AAE0YJN6</accession>
<keyword evidence="2" id="KW-1185">Reference proteome</keyword>
<organism evidence="1 2">
    <name type="scientific">Elysia crispata</name>
    <name type="common">lettuce slug</name>
    <dbReference type="NCBI Taxonomy" id="231223"/>
    <lineage>
        <taxon>Eukaryota</taxon>
        <taxon>Metazoa</taxon>
        <taxon>Spiralia</taxon>
        <taxon>Lophotrochozoa</taxon>
        <taxon>Mollusca</taxon>
        <taxon>Gastropoda</taxon>
        <taxon>Heterobranchia</taxon>
        <taxon>Euthyneura</taxon>
        <taxon>Panpulmonata</taxon>
        <taxon>Sacoglossa</taxon>
        <taxon>Placobranchoidea</taxon>
        <taxon>Plakobranchidae</taxon>
        <taxon>Elysia</taxon>
    </lineage>
</organism>
<comment type="caution">
    <text evidence="1">The sequence shown here is derived from an EMBL/GenBank/DDBJ whole genome shotgun (WGS) entry which is preliminary data.</text>
</comment>
<reference evidence="1" key="1">
    <citation type="journal article" date="2023" name="G3 (Bethesda)">
        <title>A reference genome for the long-term kleptoplast-retaining sea slug Elysia crispata morphotype clarki.</title>
        <authorList>
            <person name="Eastman K.E."/>
            <person name="Pendleton A.L."/>
            <person name="Shaikh M.A."/>
            <person name="Suttiyut T."/>
            <person name="Ogas R."/>
            <person name="Tomko P."/>
            <person name="Gavelis G."/>
            <person name="Widhalm J.R."/>
            <person name="Wisecaver J.H."/>
        </authorList>
    </citation>
    <scope>NUCLEOTIDE SEQUENCE</scope>
    <source>
        <strain evidence="1">ECLA1</strain>
    </source>
</reference>
<dbReference type="Proteomes" id="UP001283361">
    <property type="component" value="Unassembled WGS sequence"/>
</dbReference>
<dbReference type="EMBL" id="JAWDGP010006085">
    <property type="protein sequence ID" value="KAK3747407.1"/>
    <property type="molecule type" value="Genomic_DNA"/>
</dbReference>
<sequence>MGTKSACPLIASCIMKTNDPIGSRVRQAAGASSINLSLESELIMYGDCRWWRYFLHSSRQAGSSKTLVRYRLSHDVFDSQTTLHASLRRTVRRN</sequence>
<evidence type="ECO:0000313" key="1">
    <source>
        <dbReference type="EMBL" id="KAK3747407.1"/>
    </source>
</evidence>
<dbReference type="AlphaFoldDB" id="A0AAE0YJN6"/>
<protein>
    <submittedName>
        <fullName evidence="1">Uncharacterized protein</fullName>
    </submittedName>
</protein>
<proteinExistence type="predicted"/>
<evidence type="ECO:0000313" key="2">
    <source>
        <dbReference type="Proteomes" id="UP001283361"/>
    </source>
</evidence>